<dbReference type="Proteomes" id="UP000051015">
    <property type="component" value="Unassembled WGS sequence"/>
</dbReference>
<keyword evidence="4" id="KW-1185">Reference proteome</keyword>
<keyword evidence="1" id="KW-1133">Transmembrane helix</keyword>
<dbReference type="InterPro" id="IPR029410">
    <property type="entry name" value="CAP_assoc"/>
</dbReference>
<organism evidence="3 4">
    <name type="scientific">Liquorilactobacillus aquaticus DSM 21051</name>
    <dbReference type="NCBI Taxonomy" id="1423725"/>
    <lineage>
        <taxon>Bacteria</taxon>
        <taxon>Bacillati</taxon>
        <taxon>Bacillota</taxon>
        <taxon>Bacilli</taxon>
        <taxon>Lactobacillales</taxon>
        <taxon>Lactobacillaceae</taxon>
        <taxon>Liquorilactobacillus</taxon>
    </lineage>
</organism>
<dbReference type="Gene3D" id="3.40.33.10">
    <property type="entry name" value="CAP"/>
    <property type="match status" value="1"/>
</dbReference>
<keyword evidence="1" id="KW-0472">Membrane</keyword>
<feature type="transmembrane region" description="Helical" evidence="1">
    <location>
        <begin position="12"/>
        <end position="31"/>
    </location>
</feature>
<dbReference type="InterPro" id="IPR035940">
    <property type="entry name" value="CAP_sf"/>
</dbReference>
<evidence type="ECO:0000259" key="2">
    <source>
        <dbReference type="Pfam" id="PF14504"/>
    </source>
</evidence>
<evidence type="ECO:0000256" key="1">
    <source>
        <dbReference type="SAM" id="Phobius"/>
    </source>
</evidence>
<reference evidence="3 4" key="1">
    <citation type="journal article" date="2015" name="Genome Announc.">
        <title>Expanding the biotechnology potential of lactobacilli through comparative genomics of 213 strains and associated genera.</title>
        <authorList>
            <person name="Sun Z."/>
            <person name="Harris H.M."/>
            <person name="McCann A."/>
            <person name="Guo C."/>
            <person name="Argimon S."/>
            <person name="Zhang W."/>
            <person name="Yang X."/>
            <person name="Jeffery I.B."/>
            <person name="Cooney J.C."/>
            <person name="Kagawa T.F."/>
            <person name="Liu W."/>
            <person name="Song Y."/>
            <person name="Salvetti E."/>
            <person name="Wrobel A."/>
            <person name="Rasinkangas P."/>
            <person name="Parkhill J."/>
            <person name="Rea M.C."/>
            <person name="O'Sullivan O."/>
            <person name="Ritari J."/>
            <person name="Douillard F.P."/>
            <person name="Paul Ross R."/>
            <person name="Yang R."/>
            <person name="Briner A.E."/>
            <person name="Felis G.E."/>
            <person name="de Vos W.M."/>
            <person name="Barrangou R."/>
            <person name="Klaenhammer T.R."/>
            <person name="Caufield P.W."/>
            <person name="Cui Y."/>
            <person name="Zhang H."/>
            <person name="O'Toole P.W."/>
        </authorList>
    </citation>
    <scope>NUCLEOTIDE SEQUENCE [LARGE SCALE GENOMIC DNA]</scope>
    <source>
        <strain evidence="3 4">DSM 21051</strain>
    </source>
</reference>
<dbReference type="PATRIC" id="fig|1423725.3.peg.825"/>
<name>A0A0R2CZ22_9LACO</name>
<dbReference type="EMBL" id="AYZD01000015">
    <property type="protein sequence ID" value="KRM96506.1"/>
    <property type="molecule type" value="Genomic_DNA"/>
</dbReference>
<keyword evidence="1" id="KW-0812">Transmembrane</keyword>
<dbReference type="AlphaFoldDB" id="A0A0R2CZ22"/>
<evidence type="ECO:0000313" key="4">
    <source>
        <dbReference type="Proteomes" id="UP000051015"/>
    </source>
</evidence>
<evidence type="ECO:0000313" key="3">
    <source>
        <dbReference type="EMBL" id="KRM96506.1"/>
    </source>
</evidence>
<accession>A0A0R2CZ22</accession>
<dbReference type="Pfam" id="PF14504">
    <property type="entry name" value="CAP_assoc_N"/>
    <property type="match status" value="1"/>
</dbReference>
<proteinExistence type="predicted"/>
<sequence length="381" mass="43676">MKKKVFLKSVFYFVMFFLIIIAGMYFWTALFEGNSTNSSRDISRSRRHIVTDKSRLTTPKVDQIKKQGFARYIGASSDTVMNDFGEPQEKVPSAINIQWWVYNLNENSYFKIGIDLMTHKVSSIFVGGKDGLQHEKLKVNMPFKKLVQLSSLYANFKLNYHEQSFQLELSEDDLNERPLLSFNNNSYAITYLHPSSKKVYAIEYVNADMLLKKKMYRIVSQTPLPVQFQGETDWTAMNEMLPADLIRMVNVKRSLAGTSSLILNDELTQASQTIIEQLGGNPRNFLNKKKSSIIKSVLNGNLNQKQGLYLYAQAVPKKLYRTVGLNRNSFDIYCLAPVYDNTAFFSDSVLLRLILPRLVSSNSKNIGIAYDRGMFVFIIDK</sequence>
<dbReference type="STRING" id="1423725.FC19_GL000800"/>
<feature type="domain" description="CAP-associated" evidence="2">
    <location>
        <begin position="73"/>
        <end position="216"/>
    </location>
</feature>
<gene>
    <name evidence="3" type="ORF">FC19_GL000800</name>
</gene>
<protein>
    <recommendedName>
        <fullName evidence="2">CAP-associated domain-containing protein</fullName>
    </recommendedName>
</protein>
<comment type="caution">
    <text evidence="3">The sequence shown here is derived from an EMBL/GenBank/DDBJ whole genome shotgun (WGS) entry which is preliminary data.</text>
</comment>
<dbReference type="OrthoDB" id="9783944at2"/>